<comment type="caution">
    <text evidence="1">The sequence shown here is derived from an EMBL/GenBank/DDBJ whole genome shotgun (WGS) entry which is preliminary data.</text>
</comment>
<proteinExistence type="predicted"/>
<reference evidence="1" key="2">
    <citation type="submission" date="2020-09" db="EMBL/GenBank/DDBJ databases">
        <authorList>
            <person name="Sun Q."/>
            <person name="Sedlacek I."/>
        </authorList>
    </citation>
    <scope>NUCLEOTIDE SEQUENCE</scope>
    <source>
        <strain evidence="1">CCM 7905</strain>
    </source>
</reference>
<dbReference type="EMBL" id="BMCU01000002">
    <property type="protein sequence ID" value="GGG05995.1"/>
    <property type="molecule type" value="Genomic_DNA"/>
</dbReference>
<sequence length="121" mass="13074">MIVLLVVVSGQVQQASCGAEKAWCGAEIRGENRRFVGAKRCGLPVLKTLHLVSDIAREHHSLYDTSVMTSMEYLVGGFSDVGTYALVGVSRRASNDAVPRPELNGAGDGFFRAPVQPWRAL</sequence>
<dbReference type="AlphaFoldDB" id="A0A917D0P8"/>
<organism evidence="1 2">
    <name type="scientific">Rhodococcoides trifolii</name>
    <dbReference type="NCBI Taxonomy" id="908250"/>
    <lineage>
        <taxon>Bacteria</taxon>
        <taxon>Bacillati</taxon>
        <taxon>Actinomycetota</taxon>
        <taxon>Actinomycetes</taxon>
        <taxon>Mycobacteriales</taxon>
        <taxon>Nocardiaceae</taxon>
        <taxon>Rhodococcoides</taxon>
    </lineage>
</organism>
<keyword evidence="2" id="KW-1185">Reference proteome</keyword>
<evidence type="ECO:0000313" key="2">
    <source>
        <dbReference type="Proteomes" id="UP000654257"/>
    </source>
</evidence>
<reference evidence="1" key="1">
    <citation type="journal article" date="2014" name="Int. J. Syst. Evol. Microbiol.">
        <title>Complete genome sequence of Corynebacterium casei LMG S-19264T (=DSM 44701T), isolated from a smear-ripened cheese.</title>
        <authorList>
            <consortium name="US DOE Joint Genome Institute (JGI-PGF)"/>
            <person name="Walter F."/>
            <person name="Albersmeier A."/>
            <person name="Kalinowski J."/>
            <person name="Ruckert C."/>
        </authorList>
    </citation>
    <scope>NUCLEOTIDE SEQUENCE</scope>
    <source>
        <strain evidence="1">CCM 7905</strain>
    </source>
</reference>
<dbReference type="Proteomes" id="UP000654257">
    <property type="component" value="Unassembled WGS sequence"/>
</dbReference>
<gene>
    <name evidence="1" type="ORF">GCM10007304_20110</name>
</gene>
<name>A0A917D0P8_9NOCA</name>
<evidence type="ECO:0000313" key="1">
    <source>
        <dbReference type="EMBL" id="GGG05995.1"/>
    </source>
</evidence>
<protein>
    <submittedName>
        <fullName evidence="1">Uncharacterized protein</fullName>
    </submittedName>
</protein>
<accession>A0A917D0P8</accession>